<comment type="catalytic activity">
    <reaction evidence="1">
        <text>S-ubiquitinyl-[E2 ubiquitin-conjugating enzyme]-L-cysteine + [acceptor protein]-L-lysine = [E2 ubiquitin-conjugating enzyme]-L-cysteine + N(6)-ubiquitinyl-[acceptor protein]-L-lysine.</text>
        <dbReference type="EC" id="2.3.2.26"/>
    </reaction>
</comment>
<dbReference type="Proteomes" id="UP000249218">
    <property type="component" value="Unassembled WGS sequence"/>
</dbReference>
<dbReference type="InterPro" id="IPR050409">
    <property type="entry name" value="E3_ubiq-protein_ligase"/>
</dbReference>
<dbReference type="SUPFAM" id="SSF81296">
    <property type="entry name" value="E set domains"/>
    <property type="match status" value="1"/>
</dbReference>
<reference evidence="8 9" key="1">
    <citation type="journal article" date="2017" name="BMC Biol.">
        <title>Genomic innovations, transcriptional plasticity and gene loss underlying the evolution and divergence of two highly polyphagous and invasive Helicoverpa pest species.</title>
        <authorList>
            <person name="Pearce S.L."/>
            <person name="Clarke D.F."/>
            <person name="East P.D."/>
            <person name="Elfekih S."/>
            <person name="Gordon K.H."/>
            <person name="Jermiin L.S."/>
            <person name="McGaughran A."/>
            <person name="Oakeshott J.G."/>
            <person name="Papanikolaou A."/>
            <person name="Perera O.P."/>
            <person name="Rane R.V."/>
            <person name="Richards S."/>
            <person name="Tay W.T."/>
            <person name="Walsh T.K."/>
            <person name="Anderson A."/>
            <person name="Anderson C.J."/>
            <person name="Asgari S."/>
            <person name="Board P.G."/>
            <person name="Bretschneider A."/>
            <person name="Campbell P.M."/>
            <person name="Chertemps T."/>
            <person name="Christeller J.T."/>
            <person name="Coppin C.W."/>
            <person name="Downes S.J."/>
            <person name="Duan G."/>
            <person name="Farnsworth C.A."/>
            <person name="Good R.T."/>
            <person name="Han L.B."/>
            <person name="Han Y.C."/>
            <person name="Hatje K."/>
            <person name="Horne I."/>
            <person name="Huang Y.P."/>
            <person name="Hughes D.S."/>
            <person name="Jacquin-Joly E."/>
            <person name="James W."/>
            <person name="Jhangiani S."/>
            <person name="Kollmar M."/>
            <person name="Kuwar S.S."/>
            <person name="Li S."/>
            <person name="Liu N.Y."/>
            <person name="Maibeche M.T."/>
            <person name="Miller J.R."/>
            <person name="Montagne N."/>
            <person name="Perry T."/>
            <person name="Qu J."/>
            <person name="Song S.V."/>
            <person name="Sutton G.G."/>
            <person name="Vogel H."/>
            <person name="Walenz B.P."/>
            <person name="Xu W."/>
            <person name="Zhang H.J."/>
            <person name="Zou Z."/>
            <person name="Batterham P."/>
            <person name="Edwards O.R."/>
            <person name="Feyereisen R."/>
            <person name="Gibbs R.A."/>
            <person name="Heckel D.G."/>
            <person name="McGrath A."/>
            <person name="Robin C."/>
            <person name="Scherer S.E."/>
            <person name="Worley K.C."/>
            <person name="Wu Y.D."/>
        </authorList>
    </citation>
    <scope>NUCLEOTIDE SEQUENCE [LARGE SCALE GENOMIC DNA]</scope>
    <source>
        <strain evidence="8">Harm_GR_Male_#8</strain>
        <tissue evidence="8">Whole organism</tissue>
    </source>
</reference>
<evidence type="ECO:0000259" key="7">
    <source>
        <dbReference type="PROSITE" id="PS50237"/>
    </source>
</evidence>
<evidence type="ECO:0000256" key="3">
    <source>
        <dbReference type="ARBA" id="ARBA00012485"/>
    </source>
</evidence>
<accession>A0A2W1BED5</accession>
<dbReference type="Pfam" id="PF00632">
    <property type="entry name" value="HECT"/>
    <property type="match status" value="1"/>
</dbReference>
<name>A0A2W1BED5_HELAM</name>
<dbReference type="PROSITE" id="PS50237">
    <property type="entry name" value="HECT"/>
    <property type="match status" value="1"/>
</dbReference>
<dbReference type="Pfam" id="PF25916">
    <property type="entry name" value="AREL1_PH-like"/>
    <property type="match status" value="1"/>
</dbReference>
<dbReference type="InterPro" id="IPR014756">
    <property type="entry name" value="Ig_E-set"/>
</dbReference>
<dbReference type="InterPro" id="IPR017868">
    <property type="entry name" value="Filamin/ABP280_repeat-like"/>
</dbReference>
<proteinExistence type="predicted"/>
<dbReference type="InterPro" id="IPR058738">
    <property type="entry name" value="PH-like_AREL1"/>
</dbReference>
<dbReference type="InterPro" id="IPR000569">
    <property type="entry name" value="HECT_dom"/>
</dbReference>
<dbReference type="AlphaFoldDB" id="A0A2W1BED5"/>
<keyword evidence="9" id="KW-1185">Reference proteome</keyword>
<protein>
    <recommendedName>
        <fullName evidence="3">HECT-type E3 ubiquitin transferase</fullName>
        <ecNumber evidence="3">2.3.2.26</ecNumber>
    </recommendedName>
</protein>
<dbReference type="GO" id="GO:0006511">
    <property type="term" value="P:ubiquitin-dependent protein catabolic process"/>
    <property type="evidence" value="ECO:0007669"/>
    <property type="project" value="TreeGrafter"/>
</dbReference>
<keyword evidence="5 6" id="KW-0833">Ubl conjugation pathway</keyword>
<dbReference type="Gene3D" id="3.90.1750.10">
    <property type="entry name" value="Hect, E3 ligase catalytic domains"/>
    <property type="match status" value="2"/>
</dbReference>
<dbReference type="OrthoDB" id="6057829at2759"/>
<evidence type="ECO:0000256" key="6">
    <source>
        <dbReference type="PROSITE-ProRule" id="PRU00104"/>
    </source>
</evidence>
<dbReference type="InterPro" id="IPR035983">
    <property type="entry name" value="Hect_E3_ubiquitin_ligase"/>
</dbReference>
<dbReference type="PANTHER" id="PTHR11254">
    <property type="entry name" value="HECT DOMAIN UBIQUITIN-PROTEIN LIGASE"/>
    <property type="match status" value="1"/>
</dbReference>
<dbReference type="SUPFAM" id="SSF56204">
    <property type="entry name" value="Hect, E3 ligase catalytic domain"/>
    <property type="match status" value="1"/>
</dbReference>
<dbReference type="GO" id="GO:0000209">
    <property type="term" value="P:protein polyubiquitination"/>
    <property type="evidence" value="ECO:0007669"/>
    <property type="project" value="TreeGrafter"/>
</dbReference>
<dbReference type="InterPro" id="IPR013783">
    <property type="entry name" value="Ig-like_fold"/>
</dbReference>
<keyword evidence="4" id="KW-0808">Transferase</keyword>
<dbReference type="SMART" id="SM00119">
    <property type="entry name" value="HECTc"/>
    <property type="match status" value="1"/>
</dbReference>
<dbReference type="EMBL" id="KZ150222">
    <property type="protein sequence ID" value="PZC72094.1"/>
    <property type="molecule type" value="Genomic_DNA"/>
</dbReference>
<dbReference type="GO" id="GO:0009966">
    <property type="term" value="P:regulation of signal transduction"/>
    <property type="evidence" value="ECO:0007669"/>
    <property type="project" value="UniProtKB-ARBA"/>
</dbReference>
<dbReference type="Gene3D" id="3.30.2410.10">
    <property type="entry name" value="Hect, E3 ligase catalytic domain"/>
    <property type="match status" value="1"/>
</dbReference>
<dbReference type="Pfam" id="PF00630">
    <property type="entry name" value="Filamin"/>
    <property type="match status" value="1"/>
</dbReference>
<feature type="domain" description="HECT" evidence="7">
    <location>
        <begin position="694"/>
        <end position="816"/>
    </location>
</feature>
<dbReference type="GO" id="GO:0061630">
    <property type="term" value="F:ubiquitin protein ligase activity"/>
    <property type="evidence" value="ECO:0007669"/>
    <property type="project" value="UniProtKB-EC"/>
</dbReference>
<dbReference type="GO" id="GO:0043066">
    <property type="term" value="P:negative regulation of apoptotic process"/>
    <property type="evidence" value="ECO:0007669"/>
    <property type="project" value="TreeGrafter"/>
</dbReference>
<dbReference type="Gene3D" id="3.30.2160.10">
    <property type="entry name" value="Hect, E3 ligase catalytic domain"/>
    <property type="match status" value="1"/>
</dbReference>
<sequence length="816" mass="91005">MWQFEDSEIYSIGMIHPSHSRHSGLSMLSGVSQFSGISTLSGCGSPDTLDRLPELPAAEEKRLRRAAQVLQQRLVLRQWLATHRLQHCYTKLLSLDVSSLEDVYWLEDSTAHHVLDPKDFGAWSAARQSLPTGKEALQTLKADLWNVVVKNSKHQDAWTWGGMLVVSVSVCGLVTLAAMTQPSLAPEAKHSLLQYVTGKYLHPPSCKVEWGWTEPQAVGETMCFTVHCFQRNGHPYPICDTDELTVTISHGTRKVTAVIELGSGDPAQANTARVKFTVRTAGVYIISIMIGLVSISGSPYRKWFTAGRVEARRSRVGRALHALVCAAGHARALHVHPRDQYDNPAPLPDSEPPKGFTIKLNPLGGEVDEELSSSATFTYDAVNQRVSVALCFPRAGVYRAKLMYDGVMLLNGEFDCIVLTASDTATVQRNMSSKRHNICYEARLVSGKPRRVLCCISPKQLTIKDYILKFIPKRITSFRLCPSTKLILKPTPEGSGPGGEFTLEDGVQPQLELVSPERDLIAATFTQLLLANCGGEDTFKNKQDFFYSEIRKAHWRHPHDKLAIRVLRAELLRTSLKATRHFTVQDWCKNFDVTFQGEQGVDWGGLKHFEFAGKLVGKCLYESALGGSYRQLVRARLTRSFLAQIIGLRVHYKYFEQDDPELYLSKIKYVLETDLDGGDSVPELYFADDVYDSSGRLLETHDLVSVSDWRAHALVSGAGRDWERVLGWLWAALANFSTEERARLLQFTTGCSQLPPGGFQELNPRFQITAAPNFGALPTAHTCFNQLCLPDYDSYEQLVHALLWAINEGGEGFGMI</sequence>
<comment type="pathway">
    <text evidence="2">Protein modification; protein ubiquitination.</text>
</comment>
<gene>
    <name evidence="8" type="primary">HaOG211943</name>
    <name evidence="8" type="ORF">B5X24_HaOG211943</name>
</gene>
<evidence type="ECO:0000256" key="5">
    <source>
        <dbReference type="ARBA" id="ARBA00022786"/>
    </source>
</evidence>
<evidence type="ECO:0000313" key="8">
    <source>
        <dbReference type="EMBL" id="PZC72094.1"/>
    </source>
</evidence>
<dbReference type="Gene3D" id="2.60.40.10">
    <property type="entry name" value="Immunoglobulins"/>
    <property type="match status" value="1"/>
</dbReference>
<organism evidence="8 9">
    <name type="scientific">Helicoverpa armigera</name>
    <name type="common">Cotton bollworm</name>
    <name type="synonym">Heliothis armigera</name>
    <dbReference type="NCBI Taxonomy" id="29058"/>
    <lineage>
        <taxon>Eukaryota</taxon>
        <taxon>Metazoa</taxon>
        <taxon>Ecdysozoa</taxon>
        <taxon>Arthropoda</taxon>
        <taxon>Hexapoda</taxon>
        <taxon>Insecta</taxon>
        <taxon>Pterygota</taxon>
        <taxon>Neoptera</taxon>
        <taxon>Endopterygota</taxon>
        <taxon>Lepidoptera</taxon>
        <taxon>Glossata</taxon>
        <taxon>Ditrysia</taxon>
        <taxon>Noctuoidea</taxon>
        <taxon>Noctuidae</taxon>
        <taxon>Heliothinae</taxon>
        <taxon>Helicoverpa</taxon>
    </lineage>
</organism>
<dbReference type="PANTHER" id="PTHR11254:SF340">
    <property type="entry name" value="APOPTOSIS-RESISTANT E3 UBIQUITIN PROTEIN LIGASE 1"/>
    <property type="match status" value="1"/>
</dbReference>
<evidence type="ECO:0000313" key="9">
    <source>
        <dbReference type="Proteomes" id="UP000249218"/>
    </source>
</evidence>
<feature type="active site" description="Glycyl thioester intermediate" evidence="6">
    <location>
        <position position="783"/>
    </location>
</feature>
<dbReference type="FunFam" id="2.60.40.10:FF:000975">
    <property type="entry name" value="Uncharacterized protein, isoform D"/>
    <property type="match status" value="1"/>
</dbReference>
<evidence type="ECO:0000256" key="2">
    <source>
        <dbReference type="ARBA" id="ARBA00004906"/>
    </source>
</evidence>
<dbReference type="GO" id="GO:0005829">
    <property type="term" value="C:cytosol"/>
    <property type="evidence" value="ECO:0007669"/>
    <property type="project" value="TreeGrafter"/>
</dbReference>
<evidence type="ECO:0000256" key="4">
    <source>
        <dbReference type="ARBA" id="ARBA00022679"/>
    </source>
</evidence>
<dbReference type="EC" id="2.3.2.26" evidence="3"/>
<evidence type="ECO:0000256" key="1">
    <source>
        <dbReference type="ARBA" id="ARBA00000885"/>
    </source>
</evidence>